<comment type="similarity">
    <text evidence="2">Belongs to the FliQ/MopD/SpaQ family.</text>
</comment>
<keyword evidence="8" id="KW-0969">Cilium</keyword>
<dbReference type="Proteomes" id="UP000180253">
    <property type="component" value="Unassembled WGS sequence"/>
</dbReference>
<keyword evidence="5 7" id="KW-1133">Transmembrane helix</keyword>
<dbReference type="GO" id="GO:0009306">
    <property type="term" value="P:protein secretion"/>
    <property type="evidence" value="ECO:0007669"/>
    <property type="project" value="InterPro"/>
</dbReference>
<evidence type="ECO:0000256" key="7">
    <source>
        <dbReference type="SAM" id="Phobius"/>
    </source>
</evidence>
<feature type="transmembrane region" description="Helical" evidence="7">
    <location>
        <begin position="12"/>
        <end position="35"/>
    </location>
</feature>
<comment type="subcellular location">
    <subcellularLocation>
        <location evidence="1">Cell membrane</location>
        <topology evidence="1">Multi-pass membrane protein</topology>
    </subcellularLocation>
</comment>
<name>A0A1S1ND10_9GAMM</name>
<accession>A0A1S1ND10</accession>
<proteinExistence type="inferred from homology"/>
<keyword evidence="3" id="KW-1003">Cell membrane</keyword>
<dbReference type="PANTHER" id="PTHR34040">
    <property type="entry name" value="FLAGELLAR BIOSYNTHETIC PROTEIN FLIQ"/>
    <property type="match status" value="1"/>
</dbReference>
<sequence length="87" mass="9428">MSTDIVIGYLGGMFQIALQIAMPLLMATLAVGLLISVFQVVTQIQEMTLTFVPKIVISIAVLAIAGPWMLNVLVEYAIQTISSIKNF</sequence>
<dbReference type="InterPro" id="IPR002191">
    <property type="entry name" value="Bac_export_3"/>
</dbReference>
<keyword evidence="9" id="KW-1185">Reference proteome</keyword>
<keyword evidence="4 7" id="KW-0812">Transmembrane</keyword>
<dbReference type="Pfam" id="PF01313">
    <property type="entry name" value="Bac_export_3"/>
    <property type="match status" value="1"/>
</dbReference>
<evidence type="ECO:0000256" key="6">
    <source>
        <dbReference type="ARBA" id="ARBA00023136"/>
    </source>
</evidence>
<evidence type="ECO:0000313" key="9">
    <source>
        <dbReference type="Proteomes" id="UP000180253"/>
    </source>
</evidence>
<evidence type="ECO:0000256" key="1">
    <source>
        <dbReference type="ARBA" id="ARBA00004651"/>
    </source>
</evidence>
<dbReference type="EMBL" id="MNAN01000018">
    <property type="protein sequence ID" value="OHU97326.1"/>
    <property type="molecule type" value="Genomic_DNA"/>
</dbReference>
<evidence type="ECO:0000256" key="5">
    <source>
        <dbReference type="ARBA" id="ARBA00022989"/>
    </source>
</evidence>
<evidence type="ECO:0000256" key="2">
    <source>
        <dbReference type="ARBA" id="ARBA00006156"/>
    </source>
</evidence>
<feature type="transmembrane region" description="Helical" evidence="7">
    <location>
        <begin position="55"/>
        <end position="78"/>
    </location>
</feature>
<gene>
    <name evidence="8" type="ORF">BIW53_03115</name>
</gene>
<comment type="caution">
    <text evidence="8">The sequence shown here is derived from an EMBL/GenBank/DDBJ whole genome shotgun (WGS) entry which is preliminary data.</text>
</comment>
<reference evidence="8 9" key="1">
    <citation type="submission" date="2016-10" db="EMBL/GenBank/DDBJ databases">
        <title>Pseudoalteromonas amylolytica sp. nov., isolated from the surface seawater.</title>
        <authorList>
            <person name="Wu Y.-H."/>
            <person name="Cheng H."/>
            <person name="Jin X.-B."/>
            <person name="Wang C.-S."/>
            <person name="Xu X.-W."/>
        </authorList>
    </citation>
    <scope>NUCLEOTIDE SEQUENCE [LARGE SCALE GENOMIC DNA]</scope>
    <source>
        <strain evidence="8 9">JCM 12483</strain>
    </source>
</reference>
<evidence type="ECO:0000256" key="3">
    <source>
        <dbReference type="ARBA" id="ARBA00022475"/>
    </source>
</evidence>
<dbReference type="OrthoDB" id="9806440at2"/>
<dbReference type="GO" id="GO:0005886">
    <property type="term" value="C:plasma membrane"/>
    <property type="evidence" value="ECO:0007669"/>
    <property type="project" value="UniProtKB-SubCell"/>
</dbReference>
<dbReference type="AlphaFoldDB" id="A0A1S1ND10"/>
<keyword evidence="6 7" id="KW-0472">Membrane</keyword>
<dbReference type="STRING" id="327939.BIW53_03115"/>
<organism evidence="8 9">
    <name type="scientific">Pseudoalteromonas byunsanensis</name>
    <dbReference type="NCBI Taxonomy" id="327939"/>
    <lineage>
        <taxon>Bacteria</taxon>
        <taxon>Pseudomonadati</taxon>
        <taxon>Pseudomonadota</taxon>
        <taxon>Gammaproteobacteria</taxon>
        <taxon>Alteromonadales</taxon>
        <taxon>Pseudoalteromonadaceae</taxon>
        <taxon>Pseudoalteromonas</taxon>
    </lineage>
</organism>
<dbReference type="PRINTS" id="PR00952">
    <property type="entry name" value="TYPE3IMQPROT"/>
</dbReference>
<dbReference type="PANTHER" id="PTHR34040:SF2">
    <property type="entry name" value="FLAGELLAR BIOSYNTHETIC PROTEIN FLIQ"/>
    <property type="match status" value="1"/>
</dbReference>
<evidence type="ECO:0000256" key="4">
    <source>
        <dbReference type="ARBA" id="ARBA00022692"/>
    </source>
</evidence>
<evidence type="ECO:0000313" key="8">
    <source>
        <dbReference type="EMBL" id="OHU97326.1"/>
    </source>
</evidence>
<protein>
    <submittedName>
        <fullName evidence="8">Flagellar biosynthetic protein FliQ</fullName>
    </submittedName>
</protein>
<keyword evidence="8" id="KW-0282">Flagellum</keyword>
<dbReference type="PIRSF" id="PIRSF004669">
    <property type="entry name" value="FliQ"/>
    <property type="match status" value="1"/>
</dbReference>
<keyword evidence="8" id="KW-0966">Cell projection</keyword>
<dbReference type="RefSeq" id="WP_070990355.1">
    <property type="nucleotide sequence ID" value="NZ_CBCSHD010000008.1"/>
</dbReference>